<reference evidence="2" key="1">
    <citation type="journal article" date="2024" name="Front. Bioeng. Biotechnol.">
        <title>Genome-scale model development and genomic sequencing of the oleaginous clade Lipomyces.</title>
        <authorList>
            <person name="Czajka J.J."/>
            <person name="Han Y."/>
            <person name="Kim J."/>
            <person name="Mondo S.J."/>
            <person name="Hofstad B.A."/>
            <person name="Robles A."/>
            <person name="Haridas S."/>
            <person name="Riley R."/>
            <person name="LaButti K."/>
            <person name="Pangilinan J."/>
            <person name="Andreopoulos W."/>
            <person name="Lipzen A."/>
            <person name="Yan J."/>
            <person name="Wang M."/>
            <person name="Ng V."/>
            <person name="Grigoriev I.V."/>
            <person name="Spatafora J.W."/>
            <person name="Magnuson J.K."/>
            <person name="Baker S.E."/>
            <person name="Pomraning K.R."/>
        </authorList>
    </citation>
    <scope>NUCLEOTIDE SEQUENCE [LARGE SCALE GENOMIC DNA]</scope>
    <source>
        <strain evidence="2">CBS 10300</strain>
    </source>
</reference>
<dbReference type="Proteomes" id="UP001489719">
    <property type="component" value="Unassembled WGS sequence"/>
</dbReference>
<organism evidence="1 2">
    <name type="scientific">Lipomyces orientalis</name>
    <dbReference type="NCBI Taxonomy" id="1233043"/>
    <lineage>
        <taxon>Eukaryota</taxon>
        <taxon>Fungi</taxon>
        <taxon>Dikarya</taxon>
        <taxon>Ascomycota</taxon>
        <taxon>Saccharomycotina</taxon>
        <taxon>Lipomycetes</taxon>
        <taxon>Lipomycetales</taxon>
        <taxon>Lipomycetaceae</taxon>
        <taxon>Lipomyces</taxon>
    </lineage>
</organism>
<proteinExistence type="predicted"/>
<dbReference type="EMBL" id="MU970083">
    <property type="protein sequence ID" value="KAK9322118.1"/>
    <property type="molecule type" value="Genomic_DNA"/>
</dbReference>
<gene>
    <name evidence="1" type="ORF">V1517DRAFT_324400</name>
</gene>
<comment type="caution">
    <text evidence="1">The sequence shown here is derived from an EMBL/GenBank/DDBJ whole genome shotgun (WGS) entry which is preliminary data.</text>
</comment>
<evidence type="ECO:0000313" key="2">
    <source>
        <dbReference type="Proteomes" id="UP001489719"/>
    </source>
</evidence>
<name>A0ACC3TPR8_9ASCO</name>
<accession>A0ACC3TPR8</accession>
<keyword evidence="2" id="KW-1185">Reference proteome</keyword>
<protein>
    <submittedName>
        <fullName evidence="1">Uncharacterized protein</fullName>
    </submittedName>
</protein>
<evidence type="ECO:0000313" key="1">
    <source>
        <dbReference type="EMBL" id="KAK9322118.1"/>
    </source>
</evidence>
<sequence length="708" mass="78355">MPDKIDGDTYVRNLAVFIRANERQLATTRRPNGKDNGMSILPSSFQSRAKTARLSLTPHHLCYLLHRFKELGLSVGPLSIGLESMQSESFPTSYVSFLHESYRSHKDNASDAKSIQSEASVRSTMSGISAIFSMMSISNTEKSKIGIDQDLKYIYSAFTKVPSLRLAIDRKAKIIDGFEEFPFDRAVPMTAFKNLSSLELLDSDVRVFYGWHAVSERLKTLSVKRGQLDDPVELVVALVLDDMDRRRKRTSTPVPVYATATSDDGDLQGSPRELPNLLLTRVTSRSSRSSRRGRESASRSPARVPSLSRSSAQTSRHRSDSMSSVVSTSSYDDSASPPTNLGPMNWQFLRHLTLSDCGISSISNESTIPLGNSLLSLDLSFNLLVSIPEALSYLSCLRSLNFSYNLISSLHSLTHHPLPAITVLNLRGNRLVSLAGLDRIASIERLDLRDNKLTDPGELARLTGAPNISEVWVLGNPFVKTHSSSYRITIFNVFRQTPGYTEDILLDGSLPGLLEQRALIERVEESVPSPIAIRNPFGANADKDEKDKKKRLDADNDLLPVFKGFNFFGKSLQAHDKNDESGQTAKEVDKPIIHSPDNDDRGDRLAPPPAAIRPPGIKTINPSPRQTKKRPGRRRIVDLDLPDSGDDQMSTKTGGSAVSSSKSPTSFSPPLSPSENEWTRQGEEYRKRIEALRNDFGSGWLSVLSEEL</sequence>